<dbReference type="PANTHER" id="PTHR12110:SF48">
    <property type="entry name" value="BLL3656 PROTEIN"/>
    <property type="match status" value="1"/>
</dbReference>
<keyword evidence="3" id="KW-1185">Reference proteome</keyword>
<feature type="domain" description="Xylose isomerase-like TIM barrel" evidence="1">
    <location>
        <begin position="40"/>
        <end position="260"/>
    </location>
</feature>
<dbReference type="InterPro" id="IPR013022">
    <property type="entry name" value="Xyl_isomerase-like_TIM-brl"/>
</dbReference>
<dbReference type="RefSeq" id="WP_316509986.1">
    <property type="nucleotide sequence ID" value="NZ_OY726395.1"/>
</dbReference>
<dbReference type="Proteomes" id="UP001190466">
    <property type="component" value="Chromosome"/>
</dbReference>
<dbReference type="Pfam" id="PF01261">
    <property type="entry name" value="AP_endonuc_2"/>
    <property type="match status" value="1"/>
</dbReference>
<gene>
    <name evidence="2" type="ORF">MU0050_002574</name>
</gene>
<dbReference type="InterPro" id="IPR036237">
    <property type="entry name" value="Xyl_isomerase-like_sf"/>
</dbReference>
<protein>
    <submittedName>
        <fullName evidence="2">TIM barrel protein</fullName>
    </submittedName>
</protein>
<dbReference type="PANTHER" id="PTHR12110">
    <property type="entry name" value="HYDROXYPYRUVATE ISOMERASE"/>
    <property type="match status" value="1"/>
</dbReference>
<dbReference type="EMBL" id="OY726395">
    <property type="protein sequence ID" value="CAJ1583362.1"/>
    <property type="molecule type" value="Genomic_DNA"/>
</dbReference>
<dbReference type="Gene3D" id="3.20.20.150">
    <property type="entry name" value="Divalent-metal-dependent TIM barrel enzymes"/>
    <property type="match status" value="1"/>
</dbReference>
<evidence type="ECO:0000313" key="2">
    <source>
        <dbReference type="EMBL" id="CAJ1583362.1"/>
    </source>
</evidence>
<dbReference type="InterPro" id="IPR050312">
    <property type="entry name" value="IolE/XylAMocC-like"/>
</dbReference>
<name>A0ABN9P2V9_9MYCO</name>
<proteinExistence type="predicted"/>
<dbReference type="SUPFAM" id="SSF51658">
    <property type="entry name" value="Xylose isomerase-like"/>
    <property type="match status" value="1"/>
</dbReference>
<sequence>MNFLRRNPPGRTAGRPSVRQVSLAPLTVLEFSPPQMVTCAAEAGYDAVGLRLIPATDAEPRHPSIGTTPMIRETRQRLDDTGLSLLDIEVLRLRPDTRVREEFGPFLETGAYLGAREVLVTGNDPDHHRLADNLAELSEFAGTFGVVPNLEPMPWTDVRDLREAASILRRCEQRQVGLLVDALHYDRTDATAADLQALAPNWIRYIQICDGTSPRPTSLDELQYQGRNARLFPGEGSIDLVAMLRSLPGVPISIEAPIQWRAPAVVRARAALRAARPVIAVADSDRVSLSA</sequence>
<accession>A0ABN9P2V9</accession>
<reference evidence="2 3" key="1">
    <citation type="submission" date="2023-08" db="EMBL/GenBank/DDBJ databases">
        <authorList>
            <person name="Folkvardsen B D."/>
            <person name="Norman A."/>
        </authorList>
    </citation>
    <scope>NUCLEOTIDE SEQUENCE [LARGE SCALE GENOMIC DNA]</scope>
    <source>
        <strain evidence="2 3">Mu0050</strain>
    </source>
</reference>
<evidence type="ECO:0000313" key="3">
    <source>
        <dbReference type="Proteomes" id="UP001190466"/>
    </source>
</evidence>
<evidence type="ECO:0000259" key="1">
    <source>
        <dbReference type="Pfam" id="PF01261"/>
    </source>
</evidence>
<organism evidence="2 3">
    <name type="scientific">[Mycobacterium] wendilense</name>
    <dbReference type="NCBI Taxonomy" id="3064284"/>
    <lineage>
        <taxon>Bacteria</taxon>
        <taxon>Bacillati</taxon>
        <taxon>Actinomycetota</taxon>
        <taxon>Actinomycetes</taxon>
        <taxon>Mycobacteriales</taxon>
        <taxon>Mycobacteriaceae</taxon>
        <taxon>Mycolicibacter</taxon>
    </lineage>
</organism>